<keyword evidence="3" id="KW-1185">Reference proteome</keyword>
<reference evidence="2 3" key="2">
    <citation type="journal article" date="2013" name="Plant Cell Physiol.">
        <title>Rice Annotation Project Database (RAP-DB): an integrative and interactive database for rice genomics.</title>
        <authorList>
            <person name="Sakai H."/>
            <person name="Lee S.S."/>
            <person name="Tanaka T."/>
            <person name="Numa H."/>
            <person name="Kim J."/>
            <person name="Kawahara Y."/>
            <person name="Wakimoto H."/>
            <person name="Yang C.C."/>
            <person name="Iwamoto M."/>
            <person name="Abe T."/>
            <person name="Yamada Y."/>
            <person name="Muto A."/>
            <person name="Inokuchi H."/>
            <person name="Ikemura T."/>
            <person name="Matsumoto T."/>
            <person name="Sasaki T."/>
            <person name="Itoh T."/>
        </authorList>
    </citation>
    <scope>NUCLEOTIDE SEQUENCE [LARGE SCALE GENOMIC DNA]</scope>
    <source>
        <strain evidence="3">cv. Nipponbare</strain>
    </source>
</reference>
<dbReference type="EMBL" id="AP014958">
    <property type="protein sequence ID" value="BAS81267.1"/>
    <property type="molecule type" value="Genomic_DNA"/>
</dbReference>
<feature type="compositionally biased region" description="Polar residues" evidence="1">
    <location>
        <begin position="82"/>
        <end position="93"/>
    </location>
</feature>
<evidence type="ECO:0000256" key="1">
    <source>
        <dbReference type="SAM" id="MobiDB-lite"/>
    </source>
</evidence>
<dbReference type="AlphaFoldDB" id="A0A0P0VQG4"/>
<proteinExistence type="predicted"/>
<dbReference type="Proteomes" id="UP000059680">
    <property type="component" value="Chromosome 2"/>
</dbReference>
<dbReference type="FunCoup" id="A0A0P0VQG4">
    <property type="interactions" value="271"/>
</dbReference>
<sequence>MNGGDLPDHIAAKSKCACGAQARANDLIPNPTLRTTIANVLAITGGAASASSGTEKPRSSVGSNAAEVAPQSPAASQASHSNVSSKKSATISSGVLEPRKARETVAGDQSAEYGALAVDGDHHGSYGFPFGLAPGYVDPFFGVGVPFGADPYMYYDGAPYG</sequence>
<gene>
    <name evidence="2" type="ordered locus">Os02g0785750</name>
    <name evidence="2" type="ORF">OSNPB_020785750</name>
</gene>
<feature type="region of interest" description="Disordered" evidence="1">
    <location>
        <begin position="48"/>
        <end position="109"/>
    </location>
</feature>
<dbReference type="PaxDb" id="39947-A0A0P0VQG4"/>
<name>A0A0P0VQG4_ORYSJ</name>
<protein>
    <submittedName>
        <fullName evidence="2">Os02g0785750 protein</fullName>
    </submittedName>
</protein>
<organism evidence="2 3">
    <name type="scientific">Oryza sativa subsp. japonica</name>
    <name type="common">Rice</name>
    <dbReference type="NCBI Taxonomy" id="39947"/>
    <lineage>
        <taxon>Eukaryota</taxon>
        <taxon>Viridiplantae</taxon>
        <taxon>Streptophyta</taxon>
        <taxon>Embryophyta</taxon>
        <taxon>Tracheophyta</taxon>
        <taxon>Spermatophyta</taxon>
        <taxon>Magnoliopsida</taxon>
        <taxon>Liliopsida</taxon>
        <taxon>Poales</taxon>
        <taxon>Poaceae</taxon>
        <taxon>BOP clade</taxon>
        <taxon>Oryzoideae</taxon>
        <taxon>Oryzeae</taxon>
        <taxon>Oryzinae</taxon>
        <taxon>Oryza</taxon>
        <taxon>Oryza sativa</taxon>
    </lineage>
</organism>
<reference evidence="2 3" key="3">
    <citation type="journal article" date="2013" name="Rice">
        <title>Improvement of the Oryza sativa Nipponbare reference genome using next generation sequence and optical map data.</title>
        <authorList>
            <person name="Kawahara Y."/>
            <person name="de la Bastide M."/>
            <person name="Hamilton J.P."/>
            <person name="Kanamori H."/>
            <person name="McCombie W.R."/>
            <person name="Ouyang S."/>
            <person name="Schwartz D.C."/>
            <person name="Tanaka T."/>
            <person name="Wu J."/>
            <person name="Zhou S."/>
            <person name="Childs K.L."/>
            <person name="Davidson R.M."/>
            <person name="Lin H."/>
            <person name="Quesada-Ocampo L."/>
            <person name="Vaillancourt B."/>
            <person name="Sakai H."/>
            <person name="Lee S.S."/>
            <person name="Kim J."/>
            <person name="Numa H."/>
            <person name="Itoh T."/>
            <person name="Buell C.R."/>
            <person name="Matsumoto T."/>
        </authorList>
    </citation>
    <scope>NUCLEOTIDE SEQUENCE [LARGE SCALE GENOMIC DNA]</scope>
    <source>
        <strain evidence="3">cv. Nipponbare</strain>
    </source>
</reference>
<accession>A0A0P0VQG4</accession>
<dbReference type="InParanoid" id="A0A0P0VQG4"/>
<feature type="compositionally biased region" description="Low complexity" evidence="1">
    <location>
        <begin position="65"/>
        <end position="81"/>
    </location>
</feature>
<evidence type="ECO:0000313" key="3">
    <source>
        <dbReference type="Proteomes" id="UP000059680"/>
    </source>
</evidence>
<reference evidence="3" key="1">
    <citation type="journal article" date="2005" name="Nature">
        <title>The map-based sequence of the rice genome.</title>
        <authorList>
            <consortium name="International rice genome sequencing project (IRGSP)"/>
            <person name="Matsumoto T."/>
            <person name="Wu J."/>
            <person name="Kanamori H."/>
            <person name="Katayose Y."/>
            <person name="Fujisawa M."/>
            <person name="Namiki N."/>
            <person name="Mizuno H."/>
            <person name="Yamamoto K."/>
            <person name="Antonio B.A."/>
            <person name="Baba T."/>
            <person name="Sakata K."/>
            <person name="Nagamura Y."/>
            <person name="Aoki H."/>
            <person name="Arikawa K."/>
            <person name="Arita K."/>
            <person name="Bito T."/>
            <person name="Chiden Y."/>
            <person name="Fujitsuka N."/>
            <person name="Fukunaka R."/>
            <person name="Hamada M."/>
            <person name="Harada C."/>
            <person name="Hayashi A."/>
            <person name="Hijishita S."/>
            <person name="Honda M."/>
            <person name="Hosokawa S."/>
            <person name="Ichikawa Y."/>
            <person name="Idonuma A."/>
            <person name="Iijima M."/>
            <person name="Ikeda M."/>
            <person name="Ikeno M."/>
            <person name="Ito K."/>
            <person name="Ito S."/>
            <person name="Ito T."/>
            <person name="Ito Y."/>
            <person name="Ito Y."/>
            <person name="Iwabuchi A."/>
            <person name="Kamiya K."/>
            <person name="Karasawa W."/>
            <person name="Kurita K."/>
            <person name="Katagiri S."/>
            <person name="Kikuta A."/>
            <person name="Kobayashi H."/>
            <person name="Kobayashi N."/>
            <person name="Machita K."/>
            <person name="Maehara T."/>
            <person name="Masukawa M."/>
            <person name="Mizubayashi T."/>
            <person name="Mukai Y."/>
            <person name="Nagasaki H."/>
            <person name="Nagata Y."/>
            <person name="Naito S."/>
            <person name="Nakashima M."/>
            <person name="Nakama Y."/>
            <person name="Nakamichi Y."/>
            <person name="Nakamura M."/>
            <person name="Meguro A."/>
            <person name="Negishi M."/>
            <person name="Ohta I."/>
            <person name="Ohta T."/>
            <person name="Okamoto M."/>
            <person name="Ono N."/>
            <person name="Saji S."/>
            <person name="Sakaguchi M."/>
            <person name="Sakai K."/>
            <person name="Shibata M."/>
            <person name="Shimokawa T."/>
            <person name="Song J."/>
            <person name="Takazaki Y."/>
            <person name="Terasawa K."/>
            <person name="Tsugane M."/>
            <person name="Tsuji K."/>
            <person name="Ueda S."/>
            <person name="Waki K."/>
            <person name="Yamagata H."/>
            <person name="Yamamoto M."/>
            <person name="Yamamoto S."/>
            <person name="Yamane H."/>
            <person name="Yoshiki S."/>
            <person name="Yoshihara R."/>
            <person name="Yukawa K."/>
            <person name="Zhong H."/>
            <person name="Yano M."/>
            <person name="Yuan Q."/>
            <person name="Ouyang S."/>
            <person name="Liu J."/>
            <person name="Jones K.M."/>
            <person name="Gansberger K."/>
            <person name="Moffat K."/>
            <person name="Hill J."/>
            <person name="Bera J."/>
            <person name="Fadrosh D."/>
            <person name="Jin S."/>
            <person name="Johri S."/>
            <person name="Kim M."/>
            <person name="Overton L."/>
            <person name="Reardon M."/>
            <person name="Tsitrin T."/>
            <person name="Vuong H."/>
            <person name="Weaver B."/>
            <person name="Ciecko A."/>
            <person name="Tallon L."/>
            <person name="Jackson J."/>
            <person name="Pai G."/>
            <person name="Aken S.V."/>
            <person name="Utterback T."/>
            <person name="Reidmuller S."/>
            <person name="Feldblyum T."/>
            <person name="Hsiao J."/>
            <person name="Zismann V."/>
            <person name="Iobst S."/>
            <person name="de Vazeille A.R."/>
            <person name="Buell C.R."/>
            <person name="Ying K."/>
            <person name="Li Y."/>
            <person name="Lu T."/>
            <person name="Huang Y."/>
            <person name="Zhao Q."/>
            <person name="Feng Q."/>
            <person name="Zhang L."/>
            <person name="Zhu J."/>
            <person name="Weng Q."/>
            <person name="Mu J."/>
            <person name="Lu Y."/>
            <person name="Fan D."/>
            <person name="Liu Y."/>
            <person name="Guan J."/>
            <person name="Zhang Y."/>
            <person name="Yu S."/>
            <person name="Liu X."/>
            <person name="Zhang Y."/>
            <person name="Hong G."/>
            <person name="Han B."/>
            <person name="Choisne N."/>
            <person name="Demange N."/>
            <person name="Orjeda G."/>
            <person name="Samain S."/>
            <person name="Cattolico L."/>
            <person name="Pelletier E."/>
            <person name="Couloux A."/>
            <person name="Segurens B."/>
            <person name="Wincker P."/>
            <person name="D'Hont A."/>
            <person name="Scarpelli C."/>
            <person name="Weissenbach J."/>
            <person name="Salanoubat M."/>
            <person name="Quetier F."/>
            <person name="Yu Y."/>
            <person name="Kim H.R."/>
            <person name="Rambo T."/>
            <person name="Currie J."/>
            <person name="Collura K."/>
            <person name="Luo M."/>
            <person name="Yang T."/>
            <person name="Ammiraju J.S.S."/>
            <person name="Engler F."/>
            <person name="Soderlund C."/>
            <person name="Wing R.A."/>
            <person name="Palmer L.E."/>
            <person name="de la Bastide M."/>
            <person name="Spiegel L."/>
            <person name="Nascimento L."/>
            <person name="Zutavern T."/>
            <person name="O'Shaughnessy A."/>
            <person name="Dike S."/>
            <person name="Dedhia N."/>
            <person name="Preston R."/>
            <person name="Balija V."/>
            <person name="McCombie W.R."/>
            <person name="Chow T."/>
            <person name="Chen H."/>
            <person name="Chung M."/>
            <person name="Chen C."/>
            <person name="Shaw J."/>
            <person name="Wu H."/>
            <person name="Hsiao K."/>
            <person name="Chao Y."/>
            <person name="Chu M."/>
            <person name="Cheng C."/>
            <person name="Hour A."/>
            <person name="Lee P."/>
            <person name="Lin S."/>
            <person name="Lin Y."/>
            <person name="Liou J."/>
            <person name="Liu S."/>
            <person name="Hsing Y."/>
            <person name="Raghuvanshi S."/>
            <person name="Mohanty A."/>
            <person name="Bharti A.K."/>
            <person name="Gaur A."/>
            <person name="Gupta V."/>
            <person name="Kumar D."/>
            <person name="Ravi V."/>
            <person name="Vij S."/>
            <person name="Kapur A."/>
            <person name="Khurana P."/>
            <person name="Khurana P."/>
            <person name="Khurana J.P."/>
            <person name="Tyagi A.K."/>
            <person name="Gaikwad K."/>
            <person name="Singh A."/>
            <person name="Dalal V."/>
            <person name="Srivastava S."/>
            <person name="Dixit A."/>
            <person name="Pal A.K."/>
            <person name="Ghazi I.A."/>
            <person name="Yadav M."/>
            <person name="Pandit A."/>
            <person name="Bhargava A."/>
            <person name="Sureshbabu K."/>
            <person name="Batra K."/>
            <person name="Sharma T.R."/>
            <person name="Mohapatra T."/>
            <person name="Singh N.K."/>
            <person name="Messing J."/>
            <person name="Nelson A.B."/>
            <person name="Fuks G."/>
            <person name="Kavchok S."/>
            <person name="Keizer G."/>
            <person name="Linton E."/>
            <person name="Llaca V."/>
            <person name="Song R."/>
            <person name="Tanyolac B."/>
            <person name="Young S."/>
            <person name="Ho-Il K."/>
            <person name="Hahn J.H."/>
            <person name="Sangsakoo G."/>
            <person name="Vanavichit A."/>
            <person name="de Mattos Luiz.A.T."/>
            <person name="Zimmer P.D."/>
            <person name="Malone G."/>
            <person name="Dellagostin O."/>
            <person name="de Oliveira A.C."/>
            <person name="Bevan M."/>
            <person name="Bancroft I."/>
            <person name="Minx P."/>
            <person name="Cordum H."/>
            <person name="Wilson R."/>
            <person name="Cheng Z."/>
            <person name="Jin W."/>
            <person name="Jiang J."/>
            <person name="Leong S.A."/>
            <person name="Iwama H."/>
            <person name="Gojobori T."/>
            <person name="Itoh T."/>
            <person name="Niimura Y."/>
            <person name="Fujii Y."/>
            <person name="Habara T."/>
            <person name="Sakai H."/>
            <person name="Sato Y."/>
            <person name="Wilson G."/>
            <person name="Kumar K."/>
            <person name="McCouch S."/>
            <person name="Juretic N."/>
            <person name="Hoen D."/>
            <person name="Wright S."/>
            <person name="Bruskiewich R."/>
            <person name="Bureau T."/>
            <person name="Miyao A."/>
            <person name="Hirochika H."/>
            <person name="Nishikawa T."/>
            <person name="Kadowaki K."/>
            <person name="Sugiura M."/>
            <person name="Burr B."/>
            <person name="Sasaki T."/>
        </authorList>
    </citation>
    <scope>NUCLEOTIDE SEQUENCE [LARGE SCALE GENOMIC DNA]</scope>
    <source>
        <strain evidence="3">cv. Nipponbare</strain>
    </source>
</reference>
<evidence type="ECO:0000313" key="2">
    <source>
        <dbReference type="EMBL" id="BAS81267.1"/>
    </source>
</evidence>